<sequence length="204" mass="20912">MRVPGGSAPKSRYGAPMVLAGAVLLALSGCADGGDNDAVATTAPPPTTVSAPVTTSAAVALDVEALRTAGSTATAAVAGSTLISIETERDHGWEVQVVTADGVEHEMEVSGDGATVTMGPVAKNEDDADKAKHRDRIRAARVDYRSAADSVLREVPGGTITELNLDSDNGTTVWESDVIDPSGTKHEVTIDAVSGRVMSNTTER</sequence>
<dbReference type="Pfam" id="PF03413">
    <property type="entry name" value="PepSY"/>
    <property type="match status" value="1"/>
</dbReference>
<dbReference type="Proteomes" id="UP000290439">
    <property type="component" value="Chromosome"/>
</dbReference>
<feature type="domain" description="PepSY" evidence="2">
    <location>
        <begin position="151"/>
        <end position="198"/>
    </location>
</feature>
<dbReference type="EMBL" id="LR215973">
    <property type="protein sequence ID" value="VFA96978.1"/>
    <property type="molecule type" value="Genomic_DNA"/>
</dbReference>
<gene>
    <name evidence="3" type="ORF">NCTC10797_00734</name>
</gene>
<dbReference type="AlphaFoldDB" id="A0A4U8W620"/>
<feature type="signal peptide" evidence="1">
    <location>
        <begin position="1"/>
        <end position="33"/>
    </location>
</feature>
<reference evidence="3 4" key="1">
    <citation type="submission" date="2019-02" db="EMBL/GenBank/DDBJ databases">
        <authorList>
            <consortium name="Pathogen Informatics"/>
        </authorList>
    </citation>
    <scope>NUCLEOTIDE SEQUENCE [LARGE SCALE GENOMIC DNA]</scope>
    <source>
        <strain evidence="3 4">3012STDY6756504</strain>
    </source>
</reference>
<dbReference type="InterPro" id="IPR025711">
    <property type="entry name" value="PepSY"/>
</dbReference>
<proteinExistence type="predicted"/>
<organism evidence="3 4">
    <name type="scientific">Nocardia cyriacigeorgica</name>
    <dbReference type="NCBI Taxonomy" id="135487"/>
    <lineage>
        <taxon>Bacteria</taxon>
        <taxon>Bacillati</taxon>
        <taxon>Actinomycetota</taxon>
        <taxon>Actinomycetes</taxon>
        <taxon>Mycobacteriales</taxon>
        <taxon>Nocardiaceae</taxon>
        <taxon>Nocardia</taxon>
    </lineage>
</organism>
<evidence type="ECO:0000256" key="1">
    <source>
        <dbReference type="SAM" id="SignalP"/>
    </source>
</evidence>
<evidence type="ECO:0000313" key="4">
    <source>
        <dbReference type="Proteomes" id="UP000290439"/>
    </source>
</evidence>
<keyword evidence="1" id="KW-0732">Signal</keyword>
<name>A0A4U8W620_9NOCA</name>
<dbReference type="RefSeq" id="WP_130915990.1">
    <property type="nucleotide sequence ID" value="NZ_JADLPK010000015.1"/>
</dbReference>
<accession>A0A4U8W620</accession>
<evidence type="ECO:0000259" key="2">
    <source>
        <dbReference type="Pfam" id="PF03413"/>
    </source>
</evidence>
<evidence type="ECO:0000313" key="3">
    <source>
        <dbReference type="EMBL" id="VFA96978.1"/>
    </source>
</evidence>
<feature type="chain" id="PRO_5038582712" description="PepSY domain-containing protein" evidence="1">
    <location>
        <begin position="34"/>
        <end position="204"/>
    </location>
</feature>
<dbReference type="Gene3D" id="3.10.450.40">
    <property type="match status" value="1"/>
</dbReference>
<protein>
    <recommendedName>
        <fullName evidence="2">PepSY domain-containing protein</fullName>
    </recommendedName>
</protein>
<dbReference type="PROSITE" id="PS51257">
    <property type="entry name" value="PROKAR_LIPOPROTEIN"/>
    <property type="match status" value="1"/>
</dbReference>